<evidence type="ECO:0000256" key="8">
    <source>
        <dbReference type="ARBA" id="ARBA00035397"/>
    </source>
</evidence>
<reference evidence="9" key="1">
    <citation type="journal article" date="2019" name="Mol. Phylogenet. Evol.">
        <title>Morphological evolution and classification of the red algal order Ceramiales inferred using plastid phylogenomics.</title>
        <authorList>
            <person name="Diaz-Tapia P."/>
            <person name="Pasella M.M."/>
            <person name="Verbruggen H."/>
            <person name="Maggs C.A."/>
        </authorList>
    </citation>
    <scope>NUCLEOTIDE SEQUENCE</scope>
    <source>
        <strain evidence="9">PD2206</strain>
    </source>
</reference>
<evidence type="ECO:0000256" key="2">
    <source>
        <dbReference type="ARBA" id="ARBA00008563"/>
    </source>
</evidence>
<keyword evidence="5" id="KW-0694">RNA-binding</keyword>
<accession>A0A4D6WNW0</accession>
<keyword evidence="3 9" id="KW-0934">Plastid</keyword>
<organism evidence="9">
    <name type="scientific">Antithamnion hubbsii</name>
    <dbReference type="NCBI Taxonomy" id="1005974"/>
    <lineage>
        <taxon>Eukaryota</taxon>
        <taxon>Rhodophyta</taxon>
        <taxon>Florideophyceae</taxon>
        <taxon>Rhodymeniophycidae</taxon>
        <taxon>Ceramiales</taxon>
        <taxon>Ceramiaceae</taxon>
        <taxon>Antithamnion</taxon>
    </lineage>
</organism>
<comment type="subcellular location">
    <subcellularLocation>
        <location evidence="1">Plastid</location>
    </subcellularLocation>
</comment>
<dbReference type="InterPro" id="IPR028909">
    <property type="entry name" value="bL21-like"/>
</dbReference>
<dbReference type="HAMAP" id="MF_01363">
    <property type="entry name" value="Ribosomal_bL21"/>
    <property type="match status" value="1"/>
</dbReference>
<sequence>MTYAIIEAGGKQIWVQPGRFYDLNYICGEPGDIVHLNRVLFYSKEGSVKVGNPCLNNISIETKILKHLRGRKITVFKMKPKKNVRVKKGHRQKLTRLFVEKIID</sequence>
<evidence type="ECO:0000313" key="9">
    <source>
        <dbReference type="EMBL" id="QCI04471.1"/>
    </source>
</evidence>
<dbReference type="EMBL" id="MK814610">
    <property type="protein sequence ID" value="QCI04471.1"/>
    <property type="molecule type" value="Genomic_DNA"/>
</dbReference>
<evidence type="ECO:0000256" key="6">
    <source>
        <dbReference type="ARBA" id="ARBA00022980"/>
    </source>
</evidence>
<evidence type="ECO:0000256" key="7">
    <source>
        <dbReference type="ARBA" id="ARBA00023274"/>
    </source>
</evidence>
<evidence type="ECO:0000256" key="5">
    <source>
        <dbReference type="ARBA" id="ARBA00022884"/>
    </source>
</evidence>
<proteinExistence type="inferred from homology"/>
<gene>
    <name evidence="9" type="primary">rpl21</name>
</gene>
<dbReference type="PANTHER" id="PTHR21349:SF7">
    <property type="entry name" value="LARGE RIBOSOMAL SUBUNIT PROTEIN BL21C"/>
    <property type="match status" value="1"/>
</dbReference>
<dbReference type="AlphaFoldDB" id="A0A4D6WNW0"/>
<dbReference type="InterPro" id="IPR018258">
    <property type="entry name" value="Ribosomal_bL21_CS"/>
</dbReference>
<reference evidence="9" key="2">
    <citation type="submission" date="2019-04" db="EMBL/GenBank/DDBJ databases">
        <authorList>
            <person name="Pasella M."/>
        </authorList>
    </citation>
    <scope>NUCLEOTIDE SEQUENCE</scope>
    <source>
        <strain evidence="9">PD2206</strain>
    </source>
</reference>
<dbReference type="NCBIfam" id="TIGR00061">
    <property type="entry name" value="L21"/>
    <property type="match status" value="1"/>
</dbReference>
<evidence type="ECO:0000256" key="1">
    <source>
        <dbReference type="ARBA" id="ARBA00004474"/>
    </source>
</evidence>
<dbReference type="InterPro" id="IPR036164">
    <property type="entry name" value="bL21-like_sf"/>
</dbReference>
<dbReference type="GO" id="GO:0019843">
    <property type="term" value="F:rRNA binding"/>
    <property type="evidence" value="ECO:0007669"/>
    <property type="project" value="UniProtKB-KW"/>
</dbReference>
<name>A0A4D6WNW0_9FLOR</name>
<dbReference type="PANTHER" id="PTHR21349">
    <property type="entry name" value="50S RIBOSOMAL PROTEIN L21"/>
    <property type="match status" value="1"/>
</dbReference>
<dbReference type="PROSITE" id="PS01169">
    <property type="entry name" value="RIBOSOMAL_L21"/>
    <property type="match status" value="1"/>
</dbReference>
<evidence type="ECO:0000256" key="3">
    <source>
        <dbReference type="ARBA" id="ARBA00022640"/>
    </source>
</evidence>
<keyword evidence="7" id="KW-0687">Ribonucleoprotein</keyword>
<comment type="similarity">
    <text evidence="2">Belongs to the bacterial ribosomal protein bL21 family.</text>
</comment>
<protein>
    <recommendedName>
        <fullName evidence="8">50S ribosomal protein L21, chloroplastic</fullName>
    </recommendedName>
</protein>
<dbReference type="Pfam" id="PF00829">
    <property type="entry name" value="Ribosomal_L21p"/>
    <property type="match status" value="1"/>
</dbReference>
<dbReference type="GO" id="GO:0006412">
    <property type="term" value="P:translation"/>
    <property type="evidence" value="ECO:0007669"/>
    <property type="project" value="InterPro"/>
</dbReference>
<dbReference type="GO" id="GO:0005762">
    <property type="term" value="C:mitochondrial large ribosomal subunit"/>
    <property type="evidence" value="ECO:0007669"/>
    <property type="project" value="TreeGrafter"/>
</dbReference>
<keyword evidence="6 9" id="KW-0689">Ribosomal protein</keyword>
<dbReference type="GO" id="GO:0009536">
    <property type="term" value="C:plastid"/>
    <property type="evidence" value="ECO:0007669"/>
    <property type="project" value="UniProtKB-SubCell"/>
</dbReference>
<dbReference type="GO" id="GO:0003735">
    <property type="term" value="F:structural constituent of ribosome"/>
    <property type="evidence" value="ECO:0007669"/>
    <property type="project" value="InterPro"/>
</dbReference>
<dbReference type="SUPFAM" id="SSF141091">
    <property type="entry name" value="L21p-like"/>
    <property type="match status" value="1"/>
</dbReference>
<dbReference type="InterPro" id="IPR001787">
    <property type="entry name" value="Ribosomal_bL21"/>
</dbReference>
<keyword evidence="4" id="KW-0699">rRNA-binding</keyword>
<evidence type="ECO:0000256" key="4">
    <source>
        <dbReference type="ARBA" id="ARBA00022730"/>
    </source>
</evidence>
<geneLocation type="plastid" evidence="9"/>